<protein>
    <submittedName>
        <fullName evidence="4">LZTR1</fullName>
    </submittedName>
</protein>
<dbReference type="Proteomes" id="UP000597762">
    <property type="component" value="Unassembled WGS sequence"/>
</dbReference>
<name>A0A812D2G0_ACAPH</name>
<keyword evidence="1" id="KW-0880">Kelch repeat</keyword>
<evidence type="ECO:0000313" key="4">
    <source>
        <dbReference type="EMBL" id="CAE1284550.1"/>
    </source>
</evidence>
<comment type="caution">
    <text evidence="4">The sequence shown here is derived from an EMBL/GenBank/DDBJ whole genome shotgun (WGS) entry which is preliminary data.</text>
</comment>
<dbReference type="SUPFAM" id="SSF117281">
    <property type="entry name" value="Kelch motif"/>
    <property type="match status" value="1"/>
</dbReference>
<sequence>MAIARPPGKEFDHNCPESAEWLTLDFGPFESVHCWKQMPECAEFVGARRSKHTVVAFDEAIYVFGGDNGKTMLNDLLRFDVKDKSWGRAFTTGTPPLPRYHHSTVVYDQSMFIFGGYTVFLLPTFSTLHDLPLFLSPTFLSLPFILSHFPFPPFYSLPLSFPSLLFSTTFLSLPFILYHFPFPPFYSLPLSFPSFLFSPIFLPLPFLLSHFPSSSCFFSPTSLPFTSFPALLSLPFSSLPLSFLLPFLLSHTFLSPPSYSLSLSFLLLLFNIM</sequence>
<keyword evidence="3" id="KW-1133">Transmembrane helix</keyword>
<evidence type="ECO:0000256" key="3">
    <source>
        <dbReference type="SAM" id="Phobius"/>
    </source>
</evidence>
<proteinExistence type="predicted"/>
<organism evidence="4 5">
    <name type="scientific">Acanthosepion pharaonis</name>
    <name type="common">Pharaoh cuttlefish</name>
    <name type="synonym">Sepia pharaonis</name>
    <dbReference type="NCBI Taxonomy" id="158019"/>
    <lineage>
        <taxon>Eukaryota</taxon>
        <taxon>Metazoa</taxon>
        <taxon>Spiralia</taxon>
        <taxon>Lophotrochozoa</taxon>
        <taxon>Mollusca</taxon>
        <taxon>Cephalopoda</taxon>
        <taxon>Coleoidea</taxon>
        <taxon>Decapodiformes</taxon>
        <taxon>Sepiida</taxon>
        <taxon>Sepiina</taxon>
        <taxon>Sepiidae</taxon>
        <taxon>Acanthosepion</taxon>
    </lineage>
</organism>
<accession>A0A812D2G0</accession>
<gene>
    <name evidence="4" type="ORF">SPHA_44813</name>
</gene>
<dbReference type="GO" id="GO:0005794">
    <property type="term" value="C:Golgi apparatus"/>
    <property type="evidence" value="ECO:0007669"/>
    <property type="project" value="TreeGrafter"/>
</dbReference>
<feature type="transmembrane region" description="Helical" evidence="3">
    <location>
        <begin position="186"/>
        <end position="208"/>
    </location>
</feature>
<keyword evidence="3" id="KW-0472">Membrane</keyword>
<dbReference type="InterPro" id="IPR015915">
    <property type="entry name" value="Kelch-typ_b-propeller"/>
</dbReference>
<keyword evidence="5" id="KW-1185">Reference proteome</keyword>
<evidence type="ECO:0000256" key="2">
    <source>
        <dbReference type="ARBA" id="ARBA00022737"/>
    </source>
</evidence>
<dbReference type="OrthoDB" id="6120028at2759"/>
<feature type="transmembrane region" description="Helical" evidence="3">
    <location>
        <begin position="105"/>
        <end position="125"/>
    </location>
</feature>
<dbReference type="AlphaFoldDB" id="A0A812D2G0"/>
<keyword evidence="3" id="KW-0812">Transmembrane</keyword>
<reference evidence="4" key="1">
    <citation type="submission" date="2021-01" db="EMBL/GenBank/DDBJ databases">
        <authorList>
            <person name="Li R."/>
            <person name="Bekaert M."/>
        </authorList>
    </citation>
    <scope>NUCLEOTIDE SEQUENCE</scope>
    <source>
        <strain evidence="4">Farmed</strain>
    </source>
</reference>
<feature type="transmembrane region" description="Helical" evidence="3">
    <location>
        <begin position="161"/>
        <end position="180"/>
    </location>
</feature>
<dbReference type="EMBL" id="CAHIKZ030002294">
    <property type="protein sequence ID" value="CAE1284550.1"/>
    <property type="molecule type" value="Genomic_DNA"/>
</dbReference>
<keyword evidence="2" id="KW-0677">Repeat</keyword>
<dbReference type="InterPro" id="IPR051568">
    <property type="entry name" value="LZTR1/Attractin"/>
</dbReference>
<dbReference type="PANTHER" id="PTHR46376">
    <property type="entry name" value="LEUCINE-ZIPPER-LIKE TRANSCRIPTIONAL REGULATOR 1"/>
    <property type="match status" value="1"/>
</dbReference>
<dbReference type="Gene3D" id="2.120.10.80">
    <property type="entry name" value="Kelch-type beta propeller"/>
    <property type="match status" value="1"/>
</dbReference>
<evidence type="ECO:0000313" key="5">
    <source>
        <dbReference type="Proteomes" id="UP000597762"/>
    </source>
</evidence>
<dbReference type="Pfam" id="PF24681">
    <property type="entry name" value="Kelch_KLHDC2_KLHL20_DRC7"/>
    <property type="match status" value="1"/>
</dbReference>
<evidence type="ECO:0000256" key="1">
    <source>
        <dbReference type="ARBA" id="ARBA00022441"/>
    </source>
</evidence>
<dbReference type="PANTHER" id="PTHR46376:SF1">
    <property type="entry name" value="LEUCINE-ZIPPER-LIKE TRANSCRIPTIONAL REGULATOR 1"/>
    <property type="match status" value="1"/>
</dbReference>
<feature type="transmembrane region" description="Helical" evidence="3">
    <location>
        <begin position="254"/>
        <end position="272"/>
    </location>
</feature>